<reference evidence="1 2" key="1">
    <citation type="submission" date="2018-10" db="EMBL/GenBank/DDBJ databases">
        <authorList>
            <person name="Ekblom R."/>
            <person name="Jareborg N."/>
        </authorList>
    </citation>
    <scope>NUCLEOTIDE SEQUENCE [LARGE SCALE GENOMIC DNA]</scope>
    <source>
        <tissue evidence="1">Muscle</tissue>
    </source>
</reference>
<evidence type="ECO:0000313" key="2">
    <source>
        <dbReference type="Proteomes" id="UP000269945"/>
    </source>
</evidence>
<protein>
    <submittedName>
        <fullName evidence="1">Uncharacterized protein</fullName>
    </submittedName>
</protein>
<dbReference type="EMBL" id="CYRY02009276">
    <property type="protein sequence ID" value="VCW77735.1"/>
    <property type="molecule type" value="Genomic_DNA"/>
</dbReference>
<dbReference type="Proteomes" id="UP000269945">
    <property type="component" value="Unassembled WGS sequence"/>
</dbReference>
<accession>A0A9X9LNQ4</accession>
<proteinExistence type="predicted"/>
<keyword evidence="2" id="KW-1185">Reference proteome</keyword>
<organism evidence="1 2">
    <name type="scientific">Gulo gulo</name>
    <name type="common">Wolverine</name>
    <name type="synonym">Gluton</name>
    <dbReference type="NCBI Taxonomy" id="48420"/>
    <lineage>
        <taxon>Eukaryota</taxon>
        <taxon>Metazoa</taxon>
        <taxon>Chordata</taxon>
        <taxon>Craniata</taxon>
        <taxon>Vertebrata</taxon>
        <taxon>Euteleostomi</taxon>
        <taxon>Mammalia</taxon>
        <taxon>Eutheria</taxon>
        <taxon>Laurasiatheria</taxon>
        <taxon>Carnivora</taxon>
        <taxon>Caniformia</taxon>
        <taxon>Musteloidea</taxon>
        <taxon>Mustelidae</taxon>
        <taxon>Guloninae</taxon>
        <taxon>Gulo</taxon>
    </lineage>
</organism>
<feature type="non-terminal residue" evidence="1">
    <location>
        <position position="1"/>
    </location>
</feature>
<sequence>VSRRRAPYSAASPVTGLQSSQAKPQKKTFVLKLPYKQSCVCALSWLCYPLTSQRRGNFFGR</sequence>
<dbReference type="AlphaFoldDB" id="A0A9X9LNQ4"/>
<name>A0A9X9LNQ4_GULGU</name>
<comment type="caution">
    <text evidence="1">The sequence shown here is derived from an EMBL/GenBank/DDBJ whole genome shotgun (WGS) entry which is preliminary data.</text>
</comment>
<gene>
    <name evidence="1" type="ORF">BN2614_LOCUS1</name>
</gene>
<evidence type="ECO:0000313" key="1">
    <source>
        <dbReference type="EMBL" id="VCW77735.1"/>
    </source>
</evidence>